<dbReference type="PROSITE" id="PS50893">
    <property type="entry name" value="ABC_TRANSPORTER_2"/>
    <property type="match status" value="1"/>
</dbReference>
<keyword evidence="7 16" id="KW-0067">ATP-binding</keyword>
<dbReference type="SUPFAM" id="SSF52540">
    <property type="entry name" value="P-loop containing nucleoside triphosphate hydrolases"/>
    <property type="match status" value="1"/>
</dbReference>
<evidence type="ECO:0000256" key="9">
    <source>
        <dbReference type="ARBA" id="ARBA00023136"/>
    </source>
</evidence>
<dbReference type="InterPro" id="IPR017871">
    <property type="entry name" value="ABC_transporter-like_CS"/>
</dbReference>
<dbReference type="Proteomes" id="UP000663903">
    <property type="component" value="Chromosome"/>
</dbReference>
<keyword evidence="3" id="KW-1003">Cell membrane</keyword>
<feature type="transmembrane region" description="Helical" evidence="13">
    <location>
        <begin position="62"/>
        <end position="81"/>
    </location>
</feature>
<dbReference type="GO" id="GO:0005886">
    <property type="term" value="C:plasma membrane"/>
    <property type="evidence" value="ECO:0007669"/>
    <property type="project" value="UniProtKB-SubCell"/>
</dbReference>
<feature type="transmembrane region" description="Helical" evidence="13">
    <location>
        <begin position="144"/>
        <end position="162"/>
    </location>
</feature>
<feature type="domain" description="ABC transmembrane type-1" evidence="15">
    <location>
        <begin position="26"/>
        <end position="308"/>
    </location>
</feature>
<accession>A0A975CC66</accession>
<feature type="transmembrane region" description="Helical" evidence="13">
    <location>
        <begin position="168"/>
        <end position="186"/>
    </location>
</feature>
<keyword evidence="9 13" id="KW-0472">Membrane</keyword>
<evidence type="ECO:0000313" key="16">
    <source>
        <dbReference type="EMBL" id="QTD43585.1"/>
    </source>
</evidence>
<dbReference type="InterPro" id="IPR036640">
    <property type="entry name" value="ABC1_TM_sf"/>
</dbReference>
<protein>
    <recommendedName>
        <fullName evidence="12">Cyclolysin secretion/processing ATP-binding protein CyaB</fullName>
    </recommendedName>
</protein>
<dbReference type="PANTHER" id="PTHR43394:SF1">
    <property type="entry name" value="ATP-BINDING CASSETTE SUB-FAMILY B MEMBER 10, MITOCHONDRIAL"/>
    <property type="match status" value="1"/>
</dbReference>
<keyword evidence="6" id="KW-0547">Nucleotide-binding</keyword>
<dbReference type="InterPro" id="IPR027417">
    <property type="entry name" value="P-loop_NTPase"/>
</dbReference>
<dbReference type="InterPro" id="IPR003593">
    <property type="entry name" value="AAA+_ATPase"/>
</dbReference>
<feature type="transmembrane region" description="Helical" evidence="13">
    <location>
        <begin position="25"/>
        <end position="50"/>
    </location>
</feature>
<evidence type="ECO:0000256" key="7">
    <source>
        <dbReference type="ARBA" id="ARBA00022840"/>
    </source>
</evidence>
<evidence type="ECO:0000256" key="13">
    <source>
        <dbReference type="SAM" id="Phobius"/>
    </source>
</evidence>
<keyword evidence="8 13" id="KW-1133">Transmembrane helix</keyword>
<evidence type="ECO:0000256" key="8">
    <source>
        <dbReference type="ARBA" id="ARBA00022989"/>
    </source>
</evidence>
<evidence type="ECO:0000256" key="12">
    <source>
        <dbReference type="ARBA" id="ARBA00072252"/>
    </source>
</evidence>
<evidence type="ECO:0000259" key="15">
    <source>
        <dbReference type="PROSITE" id="PS50929"/>
    </source>
</evidence>
<proteinExistence type="inferred from homology"/>
<dbReference type="AlphaFoldDB" id="A0A975CC66"/>
<dbReference type="KEGG" id="otd:J1M35_10365"/>
<dbReference type="Pfam" id="PF00664">
    <property type="entry name" value="ABC_membrane"/>
    <property type="match status" value="1"/>
</dbReference>
<keyword evidence="17" id="KW-1185">Reference proteome</keyword>
<evidence type="ECO:0000313" key="17">
    <source>
        <dbReference type="Proteomes" id="UP000663903"/>
    </source>
</evidence>
<sequence length="593" mass="65078">MDNELDRVGTWRLWLTLTARRRMPLLAALGMTFVAVVAELVPFWLLYRAIDVLLTAPRELGHALLSLAGGTVAALLVKYLAYGSAYLISHHAAYGVMADTRSRLVDCLSHAPISWLHEQGAGALKQSVIQDVERMEAFLAHHTVEVTAAVLAPLCVTLLLFWMDWRLALATLAVGPLALLCAAIFMRGSRRDHDRFNHATAELNSVTVEYLRNMPVMKVFCHAGAGFRLLQQCLRDYYQLAESITRRVVPGWSLFTSVLGAHMLLVLPLGAWLHSAGEVEAAQVALALKLGAGVYRPMLKVSRFFMEMPVVFAGLRRMAPILAFDRRAKPASLPATPPFEVELTRVSYQYRQQPVLTEVSLRLRPGSFNVLLGPSGSGKSTLAQIVAGVLVPQSGEANVNGQAIADLDDADRAAIIGLTTQDVFLFQGTVRENLCLGRSVATDDEVRKALRVAQAESFVHGLPSGYDTPINELGARLSGGERQRLSVARALLADTPVLVLDEATAFADSMTQRAFFLALRTEYPRKTLLVIAHRLYGIEAADQILVLEGGRLSARGRHAELCRESVYYRAMWRCEALNEEWALSSAGSEMAHG</sequence>
<dbReference type="FunFam" id="3.40.50.300:FF:000299">
    <property type="entry name" value="ABC transporter ATP-binding protein/permease"/>
    <property type="match status" value="1"/>
</dbReference>
<dbReference type="Pfam" id="PF00005">
    <property type="entry name" value="ABC_tran"/>
    <property type="match status" value="1"/>
</dbReference>
<keyword evidence="5" id="KW-0204">Cytolysis</keyword>
<dbReference type="InterPro" id="IPR039421">
    <property type="entry name" value="Type_1_exporter"/>
</dbReference>
<reference evidence="16" key="1">
    <citation type="submission" date="2021-03" db="EMBL/GenBank/DDBJ databases">
        <title>Ottowia sp. 27C isolated from the cloaca of a Giant Asian pond turtle (Heosemys grandis).</title>
        <authorList>
            <person name="Spergser J."/>
            <person name="Busse H.-J."/>
        </authorList>
    </citation>
    <scope>NUCLEOTIDE SEQUENCE</scope>
    <source>
        <strain evidence="16">27C</strain>
    </source>
</reference>
<dbReference type="Gene3D" id="3.40.50.300">
    <property type="entry name" value="P-loop containing nucleotide triphosphate hydrolases"/>
    <property type="match status" value="1"/>
</dbReference>
<dbReference type="RefSeq" id="WP_208007002.1">
    <property type="nucleotide sequence ID" value="NZ_CP071796.1"/>
</dbReference>
<comment type="subcellular location">
    <subcellularLocation>
        <location evidence="1">Cell membrane</location>
        <topology evidence="1">Multi-pass membrane protein</topology>
    </subcellularLocation>
</comment>
<comment type="similarity">
    <text evidence="11">Belongs to the ABC transporter superfamily. Cyclolysin exporter (TC 3.A.1.109.2) family.</text>
</comment>
<comment type="function">
    <text evidence="10">Involved in the export of calmodulin-sensitive adenylate cyclase-hemolysin (cyclolysin).</text>
</comment>
<dbReference type="InterPro" id="IPR003439">
    <property type="entry name" value="ABC_transporter-like_ATP-bd"/>
</dbReference>
<evidence type="ECO:0000259" key="14">
    <source>
        <dbReference type="PROSITE" id="PS50893"/>
    </source>
</evidence>
<dbReference type="PROSITE" id="PS50929">
    <property type="entry name" value="ABC_TM1F"/>
    <property type="match status" value="1"/>
</dbReference>
<feature type="domain" description="ABC transporter" evidence="14">
    <location>
        <begin position="341"/>
        <end position="574"/>
    </location>
</feature>
<dbReference type="InterPro" id="IPR011527">
    <property type="entry name" value="ABC1_TM_dom"/>
</dbReference>
<feature type="transmembrane region" description="Helical" evidence="13">
    <location>
        <begin position="252"/>
        <end position="273"/>
    </location>
</feature>
<dbReference type="EMBL" id="CP071796">
    <property type="protein sequence ID" value="QTD43585.1"/>
    <property type="molecule type" value="Genomic_DNA"/>
</dbReference>
<evidence type="ECO:0000256" key="3">
    <source>
        <dbReference type="ARBA" id="ARBA00022475"/>
    </source>
</evidence>
<dbReference type="Gene3D" id="1.20.1560.10">
    <property type="entry name" value="ABC transporter type 1, transmembrane domain"/>
    <property type="match status" value="1"/>
</dbReference>
<keyword evidence="4 13" id="KW-0812">Transmembrane</keyword>
<evidence type="ECO:0000256" key="6">
    <source>
        <dbReference type="ARBA" id="ARBA00022741"/>
    </source>
</evidence>
<dbReference type="SMART" id="SM00382">
    <property type="entry name" value="AAA"/>
    <property type="match status" value="1"/>
</dbReference>
<gene>
    <name evidence="16" type="ORF">J1M35_10365</name>
</gene>
<evidence type="ECO:0000256" key="10">
    <source>
        <dbReference type="ARBA" id="ARBA00055355"/>
    </source>
</evidence>
<evidence type="ECO:0000256" key="11">
    <source>
        <dbReference type="ARBA" id="ARBA00061173"/>
    </source>
</evidence>
<organism evidence="16 17">
    <name type="scientific">Ottowia testudinis</name>
    <dbReference type="NCBI Taxonomy" id="2816950"/>
    <lineage>
        <taxon>Bacteria</taxon>
        <taxon>Pseudomonadati</taxon>
        <taxon>Pseudomonadota</taxon>
        <taxon>Betaproteobacteria</taxon>
        <taxon>Burkholderiales</taxon>
        <taxon>Comamonadaceae</taxon>
        <taxon>Ottowia</taxon>
    </lineage>
</organism>
<dbReference type="PROSITE" id="PS00211">
    <property type="entry name" value="ABC_TRANSPORTER_1"/>
    <property type="match status" value="1"/>
</dbReference>
<evidence type="ECO:0000256" key="5">
    <source>
        <dbReference type="ARBA" id="ARBA00022735"/>
    </source>
</evidence>
<keyword evidence="2" id="KW-0813">Transport</keyword>
<dbReference type="GO" id="GO:0005524">
    <property type="term" value="F:ATP binding"/>
    <property type="evidence" value="ECO:0007669"/>
    <property type="project" value="UniProtKB-KW"/>
</dbReference>
<dbReference type="GO" id="GO:0015421">
    <property type="term" value="F:ABC-type oligopeptide transporter activity"/>
    <property type="evidence" value="ECO:0007669"/>
    <property type="project" value="TreeGrafter"/>
</dbReference>
<evidence type="ECO:0000256" key="2">
    <source>
        <dbReference type="ARBA" id="ARBA00022448"/>
    </source>
</evidence>
<dbReference type="CDD" id="cd07346">
    <property type="entry name" value="ABC_6TM_exporters"/>
    <property type="match status" value="1"/>
</dbReference>
<evidence type="ECO:0000256" key="4">
    <source>
        <dbReference type="ARBA" id="ARBA00022692"/>
    </source>
</evidence>
<name>A0A975CC66_9BURK</name>
<dbReference type="GO" id="GO:0031640">
    <property type="term" value="P:killing of cells of another organism"/>
    <property type="evidence" value="ECO:0007669"/>
    <property type="project" value="UniProtKB-KW"/>
</dbReference>
<keyword evidence="5" id="KW-0354">Hemolysis</keyword>
<dbReference type="SUPFAM" id="SSF90123">
    <property type="entry name" value="ABC transporter transmembrane region"/>
    <property type="match status" value="1"/>
</dbReference>
<evidence type="ECO:0000256" key="1">
    <source>
        <dbReference type="ARBA" id="ARBA00004651"/>
    </source>
</evidence>
<dbReference type="PANTHER" id="PTHR43394">
    <property type="entry name" value="ATP-DEPENDENT PERMEASE MDL1, MITOCHONDRIAL"/>
    <property type="match status" value="1"/>
</dbReference>
<dbReference type="GO" id="GO:0016887">
    <property type="term" value="F:ATP hydrolysis activity"/>
    <property type="evidence" value="ECO:0007669"/>
    <property type="project" value="InterPro"/>
</dbReference>